<dbReference type="SUPFAM" id="SSF109604">
    <property type="entry name" value="HD-domain/PDEase-like"/>
    <property type="match status" value="1"/>
</dbReference>
<comment type="catalytic activity">
    <reaction evidence="6">
        <text>P(1),P(4)-bis(5'-adenosyl) tetraphosphate + H2O = 2 ADP + 2 H(+)</text>
        <dbReference type="Rhea" id="RHEA:24252"/>
        <dbReference type="ChEBI" id="CHEBI:15377"/>
        <dbReference type="ChEBI" id="CHEBI:15378"/>
        <dbReference type="ChEBI" id="CHEBI:58141"/>
        <dbReference type="ChEBI" id="CHEBI:456216"/>
        <dbReference type="EC" id="3.6.1.41"/>
    </reaction>
</comment>
<dbReference type="InterPro" id="IPR003607">
    <property type="entry name" value="HD/PDEase_dom"/>
</dbReference>
<dbReference type="NCBIfam" id="TIGR00488">
    <property type="entry name" value="bis(5'-nucleosyl)-tetraphosphatase (symmetrical) YqeK"/>
    <property type="match status" value="1"/>
</dbReference>
<evidence type="ECO:0000313" key="8">
    <source>
        <dbReference type="EMBL" id="PNT98810.1"/>
    </source>
</evidence>
<keyword evidence="2" id="KW-0479">Metal-binding</keyword>
<keyword evidence="9" id="KW-1185">Reference proteome</keyword>
<dbReference type="GO" id="GO:0008803">
    <property type="term" value="F:bis(5'-nucleosyl)-tetraphosphatase (symmetrical) activity"/>
    <property type="evidence" value="ECO:0007669"/>
    <property type="project" value="UniProtKB-EC"/>
</dbReference>
<evidence type="ECO:0000256" key="1">
    <source>
        <dbReference type="ARBA" id="ARBA00012506"/>
    </source>
</evidence>
<dbReference type="CDD" id="cd00077">
    <property type="entry name" value="HDc"/>
    <property type="match status" value="1"/>
</dbReference>
<dbReference type="PANTHER" id="PTHR35795:SF1">
    <property type="entry name" value="BIS(5'-NUCLEOSYL)-TETRAPHOSPHATASE, SYMMETRICAL"/>
    <property type="match status" value="1"/>
</dbReference>
<dbReference type="PANTHER" id="PTHR35795">
    <property type="entry name" value="SLR1885 PROTEIN"/>
    <property type="match status" value="1"/>
</dbReference>
<evidence type="ECO:0000256" key="6">
    <source>
        <dbReference type="ARBA" id="ARBA00049417"/>
    </source>
</evidence>
<dbReference type="Gene3D" id="1.10.3210.10">
    <property type="entry name" value="Hypothetical protein af1432"/>
    <property type="match status" value="1"/>
</dbReference>
<proteinExistence type="predicted"/>
<evidence type="ECO:0000256" key="5">
    <source>
        <dbReference type="ARBA" id="ARBA00023004"/>
    </source>
</evidence>
<reference evidence="8 9" key="1">
    <citation type="submission" date="2017-06" db="EMBL/GenBank/DDBJ databases">
        <title>Investigating the central metabolism of Clostridium thermosuccinogenes.</title>
        <authorList>
            <person name="Koendjbiharie J.G."/>
            <person name="van Kranenburg R."/>
        </authorList>
    </citation>
    <scope>NUCLEOTIDE SEQUENCE [LARGE SCALE GENOMIC DNA]</scope>
    <source>
        <strain evidence="8 9">DSM 5806</strain>
    </source>
</reference>
<name>A0A2K2FDT3_9CLOT</name>
<dbReference type="OrthoDB" id="5295945at2"/>
<gene>
    <name evidence="8" type="ORF">CDQ84_10210</name>
</gene>
<dbReference type="EC" id="3.6.1.41" evidence="1"/>
<evidence type="ECO:0000256" key="4">
    <source>
        <dbReference type="ARBA" id="ARBA00022801"/>
    </source>
</evidence>
<dbReference type="RefSeq" id="WP_103081642.1">
    <property type="nucleotide sequence ID" value="NZ_CP021850.1"/>
</dbReference>
<evidence type="ECO:0000256" key="2">
    <source>
        <dbReference type="ARBA" id="ARBA00022723"/>
    </source>
</evidence>
<dbReference type="GO" id="GO:0000166">
    <property type="term" value="F:nucleotide binding"/>
    <property type="evidence" value="ECO:0007669"/>
    <property type="project" value="UniProtKB-KW"/>
</dbReference>
<dbReference type="SMART" id="SM00471">
    <property type="entry name" value="HDc"/>
    <property type="match status" value="1"/>
</dbReference>
<evidence type="ECO:0000256" key="3">
    <source>
        <dbReference type="ARBA" id="ARBA00022741"/>
    </source>
</evidence>
<evidence type="ECO:0000313" key="9">
    <source>
        <dbReference type="Proteomes" id="UP000236151"/>
    </source>
</evidence>
<dbReference type="InterPro" id="IPR005249">
    <property type="entry name" value="YqeK"/>
</dbReference>
<dbReference type="Pfam" id="PF01966">
    <property type="entry name" value="HD"/>
    <property type="match status" value="1"/>
</dbReference>
<dbReference type="KEGG" id="cthd:CDO33_14525"/>
<dbReference type="InterPro" id="IPR006674">
    <property type="entry name" value="HD_domain"/>
</dbReference>
<organism evidence="8 9">
    <name type="scientific">Clostridium thermosuccinogenes</name>
    <dbReference type="NCBI Taxonomy" id="84032"/>
    <lineage>
        <taxon>Bacteria</taxon>
        <taxon>Bacillati</taxon>
        <taxon>Bacillota</taxon>
        <taxon>Clostridia</taxon>
        <taxon>Eubacteriales</taxon>
        <taxon>Clostridiaceae</taxon>
        <taxon>Clostridium</taxon>
    </lineage>
</organism>
<dbReference type="Proteomes" id="UP000236151">
    <property type="component" value="Unassembled WGS sequence"/>
</dbReference>
<comment type="caution">
    <text evidence="8">The sequence shown here is derived from an EMBL/GenBank/DDBJ whole genome shotgun (WGS) entry which is preliminary data.</text>
</comment>
<keyword evidence="4 8" id="KW-0378">Hydrolase</keyword>
<keyword evidence="5" id="KW-0408">Iron</keyword>
<dbReference type="PROSITE" id="PS51831">
    <property type="entry name" value="HD"/>
    <property type="match status" value="1"/>
</dbReference>
<dbReference type="GO" id="GO:0046872">
    <property type="term" value="F:metal ion binding"/>
    <property type="evidence" value="ECO:0007669"/>
    <property type="project" value="UniProtKB-KW"/>
</dbReference>
<dbReference type="EMBL" id="NIOJ01000024">
    <property type="protein sequence ID" value="PNT98810.1"/>
    <property type="molecule type" value="Genomic_DNA"/>
</dbReference>
<keyword evidence="3" id="KW-0547">Nucleotide-binding</keyword>
<evidence type="ECO:0000259" key="7">
    <source>
        <dbReference type="PROSITE" id="PS51831"/>
    </source>
</evidence>
<sequence length="191" mass="21499">MTIDEIKRELKKILKPGRFNHTIGVMNTSVKLAQTYGADESKAAMAGLLHDCAREIKGEVLFELCERYHIPVDDVCRTQPELLHGPLGSKLAEEVYGVSDREVLDAVCYHTTGRENMSLLEKIVFVADIIEPSRNFKGVDEIRKDAFVDLDKAVLAALDGSIRYVLSKGALLHIDTVNSRNYLINEINKRW</sequence>
<dbReference type="AlphaFoldDB" id="A0A2K2FDT3"/>
<protein>
    <recommendedName>
        <fullName evidence="1">bis(5'-nucleosyl)-tetraphosphatase (symmetrical)</fullName>
        <ecNumber evidence="1">3.6.1.41</ecNumber>
    </recommendedName>
</protein>
<feature type="domain" description="HD" evidence="7">
    <location>
        <begin position="18"/>
        <end position="133"/>
    </location>
</feature>
<dbReference type="InterPro" id="IPR051094">
    <property type="entry name" value="Diverse_Catalytic_Enzymes"/>
</dbReference>
<accession>A0A2K2FDT3</accession>